<dbReference type="Pfam" id="PF13439">
    <property type="entry name" value="Glyco_transf_4"/>
    <property type="match status" value="1"/>
</dbReference>
<dbReference type="AlphaFoldDB" id="Q01W41"/>
<feature type="domain" description="Glycosyltransferase subfamily 4-like N-terminal" evidence="2">
    <location>
        <begin position="14"/>
        <end position="142"/>
    </location>
</feature>
<evidence type="ECO:0000259" key="2">
    <source>
        <dbReference type="Pfam" id="PF13439"/>
    </source>
</evidence>
<keyword evidence="3" id="KW-0808">Transferase</keyword>
<dbReference type="CAZy" id="GT4">
    <property type="family name" value="Glycosyltransferase Family 4"/>
</dbReference>
<name>Q01W41_SOLUE</name>
<dbReference type="InParanoid" id="Q01W41"/>
<proteinExistence type="predicted"/>
<accession>Q01W41</accession>
<reference evidence="3" key="1">
    <citation type="submission" date="2006-10" db="EMBL/GenBank/DDBJ databases">
        <title>Complete sequence of Solibacter usitatus Ellin6076.</title>
        <authorList>
            <consortium name="US DOE Joint Genome Institute"/>
            <person name="Copeland A."/>
            <person name="Lucas S."/>
            <person name="Lapidus A."/>
            <person name="Barry K."/>
            <person name="Detter J.C."/>
            <person name="Glavina del Rio T."/>
            <person name="Hammon N."/>
            <person name="Israni S."/>
            <person name="Dalin E."/>
            <person name="Tice H."/>
            <person name="Pitluck S."/>
            <person name="Thompson L.S."/>
            <person name="Brettin T."/>
            <person name="Bruce D."/>
            <person name="Han C."/>
            <person name="Tapia R."/>
            <person name="Gilna P."/>
            <person name="Schmutz J."/>
            <person name="Larimer F."/>
            <person name="Land M."/>
            <person name="Hauser L."/>
            <person name="Kyrpides N."/>
            <person name="Mikhailova N."/>
            <person name="Janssen P.H."/>
            <person name="Kuske C.R."/>
            <person name="Richardson P."/>
        </authorList>
    </citation>
    <scope>NUCLEOTIDE SEQUENCE</scope>
    <source>
        <strain evidence="3">Ellin6076</strain>
    </source>
</reference>
<sequence>MRILHLDAGKEMRGGQWQVLRLIEGLAAQAVESTLLAREGAPLFTEVRKRGWRVMPLGITSALRCLRTHDVMHAHDARSHTLAAFIRSMPLVVSRRVSFPVGSRWKYGRARRYLAVSEFVKGVLVSGGVPEEKVTVVYDGVPILDVARGRQVLGLEKDSALLAHMGLKIVTDLEHQLAGAGMLVYVTNSEGLGSGALLAMSAGVPVIASNVGGLPEVIRHGENGLLVANDADAIRGAIRELQEDPERARRIGAAARQTVMERFTVEQMVRRTMEVYRQVTL</sequence>
<dbReference type="PANTHER" id="PTHR12526:SF636">
    <property type="entry name" value="BLL3647 PROTEIN"/>
    <property type="match status" value="1"/>
</dbReference>
<dbReference type="eggNOG" id="COG0438">
    <property type="taxonomic scope" value="Bacteria"/>
</dbReference>
<dbReference type="Gene3D" id="3.40.50.2000">
    <property type="entry name" value="Glycogen Phosphorylase B"/>
    <property type="match status" value="2"/>
</dbReference>
<gene>
    <name evidence="3" type="ordered locus">Acid_5171</name>
</gene>
<dbReference type="Pfam" id="PF00534">
    <property type="entry name" value="Glycos_transf_1"/>
    <property type="match status" value="1"/>
</dbReference>
<dbReference type="SUPFAM" id="SSF53756">
    <property type="entry name" value="UDP-Glycosyltransferase/glycogen phosphorylase"/>
    <property type="match status" value="1"/>
</dbReference>
<dbReference type="CDD" id="cd03801">
    <property type="entry name" value="GT4_PimA-like"/>
    <property type="match status" value="1"/>
</dbReference>
<feature type="domain" description="Glycosyl transferase family 1" evidence="1">
    <location>
        <begin position="172"/>
        <end position="257"/>
    </location>
</feature>
<dbReference type="HOGENOM" id="CLU_009583_0_4_0"/>
<dbReference type="PANTHER" id="PTHR12526">
    <property type="entry name" value="GLYCOSYLTRANSFERASE"/>
    <property type="match status" value="1"/>
</dbReference>
<organism evidence="3">
    <name type="scientific">Solibacter usitatus (strain Ellin6076)</name>
    <dbReference type="NCBI Taxonomy" id="234267"/>
    <lineage>
        <taxon>Bacteria</taxon>
        <taxon>Pseudomonadati</taxon>
        <taxon>Acidobacteriota</taxon>
        <taxon>Terriglobia</taxon>
        <taxon>Bryobacterales</taxon>
        <taxon>Solibacteraceae</taxon>
        <taxon>Candidatus Solibacter</taxon>
    </lineage>
</organism>
<dbReference type="OrthoDB" id="3199616at2"/>
<evidence type="ECO:0000313" key="3">
    <source>
        <dbReference type="EMBL" id="ABJ86124.1"/>
    </source>
</evidence>
<dbReference type="InterPro" id="IPR001296">
    <property type="entry name" value="Glyco_trans_1"/>
</dbReference>
<evidence type="ECO:0000259" key="1">
    <source>
        <dbReference type="Pfam" id="PF00534"/>
    </source>
</evidence>
<dbReference type="GO" id="GO:0016757">
    <property type="term" value="F:glycosyltransferase activity"/>
    <property type="evidence" value="ECO:0007669"/>
    <property type="project" value="InterPro"/>
</dbReference>
<dbReference type="STRING" id="234267.Acid_5171"/>
<dbReference type="InterPro" id="IPR028098">
    <property type="entry name" value="Glyco_trans_4-like_N"/>
</dbReference>
<dbReference type="KEGG" id="sus:Acid_5171"/>
<dbReference type="EMBL" id="CP000473">
    <property type="protein sequence ID" value="ABJ86124.1"/>
    <property type="molecule type" value="Genomic_DNA"/>
</dbReference>
<protein>
    <submittedName>
        <fullName evidence="3">Glycosyl transferase, group 1</fullName>
    </submittedName>
</protein>